<dbReference type="EMBL" id="NEEW01000001">
    <property type="protein sequence ID" value="PJD89402.1"/>
    <property type="molecule type" value="Genomic_DNA"/>
</dbReference>
<evidence type="ECO:0000313" key="1">
    <source>
        <dbReference type="EMBL" id="PJD89402.1"/>
    </source>
</evidence>
<evidence type="ECO:0008006" key="3">
    <source>
        <dbReference type="Google" id="ProtNLM"/>
    </source>
</evidence>
<dbReference type="Pfam" id="PF03864">
    <property type="entry name" value="Phage_cap_E"/>
    <property type="match status" value="1"/>
</dbReference>
<comment type="caution">
    <text evidence="1">The sequence shown here is derived from an EMBL/GenBank/DDBJ whole genome shotgun (WGS) entry which is preliminary data.</text>
</comment>
<dbReference type="OrthoDB" id="6608811at2"/>
<reference evidence="1 2" key="1">
    <citation type="journal article" date="2017" name="J. Antimicrob. Chemother.">
        <title>Characterization of the population structure, drug resistance mechanisms and plasmids of the community-associated Enterobacter cloacae complex in China.</title>
        <authorList>
            <person name="Zhou K."/>
            <person name="Yu W."/>
            <person name="Cao X."/>
            <person name="Shen P."/>
            <person name="Lu H."/>
            <person name="Luo Q."/>
            <person name="Rossen J.W.A."/>
            <person name="Xiao Y."/>
        </authorList>
    </citation>
    <scope>NUCLEOTIDE SEQUENCE [LARGE SCALE GENOMIC DNA]</scope>
    <source>
        <strain evidence="1 2">ECC904</strain>
    </source>
</reference>
<dbReference type="RefSeq" id="WP_097649331.1">
    <property type="nucleotide sequence ID" value="NZ_NEEW01000001.1"/>
</dbReference>
<accession>A0A2J0Q8F1</accession>
<organism evidence="1 2">
    <name type="scientific">Enterobacter hormaechei</name>
    <dbReference type="NCBI Taxonomy" id="158836"/>
    <lineage>
        <taxon>Bacteria</taxon>
        <taxon>Pseudomonadati</taxon>
        <taxon>Pseudomonadota</taxon>
        <taxon>Gammaproteobacteria</taxon>
        <taxon>Enterobacterales</taxon>
        <taxon>Enterobacteriaceae</taxon>
        <taxon>Enterobacter</taxon>
        <taxon>Enterobacter cloacae complex</taxon>
    </lineage>
</organism>
<gene>
    <name evidence="1" type="ORF">B9Q30_02470</name>
</gene>
<name>A0A2J0Q8F1_9ENTR</name>
<evidence type="ECO:0000313" key="2">
    <source>
        <dbReference type="Proteomes" id="UP000229974"/>
    </source>
</evidence>
<protein>
    <recommendedName>
        <fullName evidence="3">Major capsid protein</fullName>
    </recommendedName>
</protein>
<dbReference type="AlphaFoldDB" id="A0A2J0Q8F1"/>
<dbReference type="InterPro" id="IPR005564">
    <property type="entry name" value="Major_capsid_GpE"/>
</dbReference>
<proteinExistence type="predicted"/>
<sequence length="346" mass="39057">MAIKSFDYVDYSKVFRTQVPQSNLLLTHLNVFADRQIADSHKVSVDRIQESAIGVDAPLMRFSSEWGTIEKPTAGSYLYELPWAGVTDRVTSADIKGFRRAGSTLEQSLDEIEANKFLQMRAKFERSREYAYWQALIFNKVDAFGTQQPEINWSVEFSLNQQTADLHQGVSDDPMRDIDDQVSATKALMGGLTQYLRGWVLLCGSDAYRAVRYHPQIRELLVYSNGLVGSDVLFPSDVLPGLSSFMLGSVRLIECSDSAFTGVKSDQAFLVPVFGNAPVEQSLPMGRFIGPCARHLEISASGDVEDWYAFRSYDELRNRNLYSEYSLLAYNFRPDLITRMTLVLVE</sequence>
<dbReference type="Proteomes" id="UP000229974">
    <property type="component" value="Unassembled WGS sequence"/>
</dbReference>